<dbReference type="AlphaFoldDB" id="A0A0W0X4R6"/>
<evidence type="ECO:0000313" key="3">
    <source>
        <dbReference type="EMBL" id="KTD39498.1"/>
    </source>
</evidence>
<dbReference type="PANTHER" id="PTHR10887:SF495">
    <property type="entry name" value="HELICASE SENATAXIN ISOFORM X1-RELATED"/>
    <property type="match status" value="1"/>
</dbReference>
<dbReference type="InterPro" id="IPR047187">
    <property type="entry name" value="SF1_C_Upf1"/>
</dbReference>
<dbReference type="InterPro" id="IPR045055">
    <property type="entry name" value="DNA2/NAM7-like"/>
</dbReference>
<evidence type="ECO:0000259" key="2">
    <source>
        <dbReference type="Pfam" id="PF13482"/>
    </source>
</evidence>
<keyword evidence="3" id="KW-0067">ATP-binding</keyword>
<dbReference type="RefSeq" id="WP_064101360.1">
    <property type="nucleotide sequence ID" value="NZ_LCUA01000032.1"/>
</dbReference>
<dbReference type="Pfam" id="PF13087">
    <property type="entry name" value="AAA_12"/>
    <property type="match status" value="1"/>
</dbReference>
<dbReference type="InterPro" id="IPR041679">
    <property type="entry name" value="DNA2/NAM7-like_C"/>
</dbReference>
<dbReference type="Pfam" id="PF13482">
    <property type="entry name" value="RNase_H_2"/>
    <property type="match status" value="1"/>
</dbReference>
<dbReference type="SUPFAM" id="SSF52540">
    <property type="entry name" value="P-loop containing nucleoside triphosphate hydrolases"/>
    <property type="match status" value="1"/>
</dbReference>
<dbReference type="Proteomes" id="UP000054858">
    <property type="component" value="Unassembled WGS sequence"/>
</dbReference>
<proteinExistence type="predicted"/>
<dbReference type="SUPFAM" id="SSF53098">
    <property type="entry name" value="Ribonuclease H-like"/>
    <property type="match status" value="1"/>
</dbReference>
<keyword evidence="3" id="KW-0547">Nucleotide-binding</keyword>
<dbReference type="GO" id="GO:0004386">
    <property type="term" value="F:helicase activity"/>
    <property type="evidence" value="ECO:0007669"/>
    <property type="project" value="UniProtKB-KW"/>
</dbReference>
<protein>
    <submittedName>
        <fullName evidence="3">Putative RNA helicase</fullName>
    </submittedName>
</protein>
<name>A0A0W0X4R6_9GAMM</name>
<dbReference type="NCBIfam" id="TIGR03491">
    <property type="entry name" value="TM0106 family RecB-like putative nuclease"/>
    <property type="match status" value="1"/>
</dbReference>
<dbReference type="EMBL" id="LNYP01000019">
    <property type="protein sequence ID" value="KTD39498.1"/>
    <property type="molecule type" value="Genomic_DNA"/>
</dbReference>
<accession>A0A0W0X4R6</accession>
<dbReference type="InterPro" id="IPR012337">
    <property type="entry name" value="RNaseH-like_sf"/>
</dbReference>
<reference evidence="3 4" key="1">
    <citation type="submission" date="2015-11" db="EMBL/GenBank/DDBJ databases">
        <title>Genomic analysis of 38 Legionella species identifies large and diverse effector repertoires.</title>
        <authorList>
            <person name="Burstein D."/>
            <person name="Amaro F."/>
            <person name="Zusman T."/>
            <person name="Lifshitz Z."/>
            <person name="Cohen O."/>
            <person name="Gilbert J.A."/>
            <person name="Pupko T."/>
            <person name="Shuman H.A."/>
            <person name="Segal G."/>
        </authorList>
    </citation>
    <scope>NUCLEOTIDE SEQUENCE [LARGE SCALE GENOMIC DNA]</scope>
    <source>
        <strain evidence="3 4">Oak Ridge-10</strain>
    </source>
</reference>
<gene>
    <name evidence="3" type="ORF">Loak_0924</name>
</gene>
<dbReference type="CDD" id="cd17934">
    <property type="entry name" value="DEXXQc_Upf1-like"/>
    <property type="match status" value="1"/>
</dbReference>
<feature type="domain" description="DNA2/NAM7 helicase-like C-terminal" evidence="1">
    <location>
        <begin position="925"/>
        <end position="1104"/>
    </location>
</feature>
<evidence type="ECO:0000259" key="1">
    <source>
        <dbReference type="Pfam" id="PF13087"/>
    </source>
</evidence>
<keyword evidence="3" id="KW-0378">Hydrolase</keyword>
<comment type="caution">
    <text evidence="3">The sequence shown here is derived from an EMBL/GenBank/DDBJ whole genome shotgun (WGS) entry which is preliminary data.</text>
</comment>
<evidence type="ECO:0000313" key="4">
    <source>
        <dbReference type="Proteomes" id="UP000054858"/>
    </source>
</evidence>
<dbReference type="CDD" id="cd18808">
    <property type="entry name" value="SF1_C_Upf1"/>
    <property type="match status" value="1"/>
</dbReference>
<dbReference type="PANTHER" id="PTHR10887">
    <property type="entry name" value="DNA2/NAM7 HELICASE FAMILY"/>
    <property type="match status" value="1"/>
</dbReference>
<organism evidence="3 4">
    <name type="scientific">Legionella oakridgensis</name>
    <dbReference type="NCBI Taxonomy" id="29423"/>
    <lineage>
        <taxon>Bacteria</taxon>
        <taxon>Pseudomonadati</taxon>
        <taxon>Pseudomonadota</taxon>
        <taxon>Gammaproteobacteria</taxon>
        <taxon>Legionellales</taxon>
        <taxon>Legionellaceae</taxon>
        <taxon>Legionella</taxon>
    </lineage>
</organism>
<dbReference type="PATRIC" id="fig|29423.5.peg.971"/>
<keyword evidence="3" id="KW-0347">Helicase</keyword>
<dbReference type="Gene3D" id="3.40.50.300">
    <property type="entry name" value="P-loop containing nucleotide triphosphate hydrolases"/>
    <property type="match status" value="2"/>
</dbReference>
<dbReference type="InterPro" id="IPR019993">
    <property type="entry name" value="RecB_nuclease_TM0106_put"/>
</dbReference>
<feature type="domain" description="YprB ribonuclease H-like" evidence="2">
    <location>
        <begin position="317"/>
        <end position="500"/>
    </location>
</feature>
<sequence>MYLEAGQIVFSPSDLTQYMDSPFASWMEHLALTNPELLPMPDVEDALGAVLQQKGYEHEAAALASFSAEGFNVVNLSRAMDAAHATRLAMQAGADVIYQASLVVSPFKGFADFLVKAQGDSLLGNYHYEILDTKLASTLKPQVIMQLCCYADLLEAMQGRRPKQLWVLLGHGEKQAVRTSDYFYYYLYLKDRFLQAHQTFDAYQQPDPADSGHWGRWSRYAEELLKQSDHLAQVATITKSQIKKLHNAGIYTMQALTTTDSKRIKGLNQSVFERLKAQAAIQKQSVGHEVPLYKLLPHESGKKQGLALLPPPTPLDVFFDMEGFPLTEGGLEYLWGMTYFDKQGTRQYKDFWAHNSTQEKEAFMAFVAWVYKRWQQDPNMHIYHYASYEVSACRKLMGRYGVCEHEVDELLRNEVFIDLYKIVKNALILGEPRYSIKNVEHLYRSKRLTDVGTGSDSVVVYGHWRENPDGDTWQTSKILQDIRDYNIDDCNSTQELVDWLRLRQKEQGIPYLGKVELVTVEQKEEIHERLQLRDRLLQKVHDLNLQGKGRDAAVYSMFAWSLEFHRRESKPVFWRLFDRLGLSDEELLDDLDCLALCMRTDKPPYKPTPKARHLVYEYSFDPNQEFKGTSEQYYILGKETAEGKPLKVTFYKEDSRLADGFIALQMKDELDGMITLVPDDYLRPEPIPQAIAKQAEAFEQSMLDKSAILDFLQRSRPRIIGHQSGHPIASSHDSKKRLEQIIYAVNNLDASYLVIQGPPGAGKTYTAKHIIAALLQQGKTIGISSNSHKAINHLLLNTVEYCQREKIKGHFACTRETDESLKKLGVTIIENKNIAQWLQSASVVGTTAWGFARDEMASAFDYLFIDEAGQVSVANLIAMSRAAKNIILMGDQMQLGQPSQGSHPEESGLSILDYLLHATPTIAEDMGIFLGTTYRMHSAVNQFISDTIYEGRLESAPENDKQRIHVPNDYQGLLNKEAGIIAIPVMHEGNTQASDEEVQCIVSLTMQLLGREFTNKDGSQRLIGWEDLLFVAPYNHQVNKLKSALGKQANVGSVDKFQGQEAPVVFLSMCASHGNESTRGINFLFNKNRMNVAISRAQCMAIIVYSPGLLEVSAKNVEQLSLINLFCKLTHAIDKTKLFSQLPYHGSSNMK</sequence>
<dbReference type="InterPro" id="IPR027417">
    <property type="entry name" value="P-loop_NTPase"/>
</dbReference>
<dbReference type="InterPro" id="IPR038720">
    <property type="entry name" value="YprB_RNase_H-like_dom"/>
</dbReference>
<dbReference type="Pfam" id="PF13604">
    <property type="entry name" value="AAA_30"/>
    <property type="match status" value="1"/>
</dbReference>